<dbReference type="AlphaFoldDB" id="J3LRN2"/>
<evidence type="ECO:0000313" key="2">
    <source>
        <dbReference type="Proteomes" id="UP000006038"/>
    </source>
</evidence>
<dbReference type="Gramene" id="OB03G37080.1">
    <property type="protein sequence ID" value="OB03G37080.1"/>
    <property type="gene ID" value="OB03G37080"/>
</dbReference>
<name>J3LRN2_ORYBR</name>
<reference evidence="1" key="1">
    <citation type="journal article" date="2013" name="Nat. Commun.">
        <title>Whole-genome sequencing of Oryza brachyantha reveals mechanisms underlying Oryza genome evolution.</title>
        <authorList>
            <person name="Chen J."/>
            <person name="Huang Q."/>
            <person name="Gao D."/>
            <person name="Wang J."/>
            <person name="Lang Y."/>
            <person name="Liu T."/>
            <person name="Li B."/>
            <person name="Bai Z."/>
            <person name="Luis Goicoechea J."/>
            <person name="Liang C."/>
            <person name="Chen C."/>
            <person name="Zhang W."/>
            <person name="Sun S."/>
            <person name="Liao Y."/>
            <person name="Zhang X."/>
            <person name="Yang L."/>
            <person name="Song C."/>
            <person name="Wang M."/>
            <person name="Shi J."/>
            <person name="Liu G."/>
            <person name="Liu J."/>
            <person name="Zhou H."/>
            <person name="Zhou W."/>
            <person name="Yu Q."/>
            <person name="An N."/>
            <person name="Chen Y."/>
            <person name="Cai Q."/>
            <person name="Wang B."/>
            <person name="Liu B."/>
            <person name="Min J."/>
            <person name="Huang Y."/>
            <person name="Wu H."/>
            <person name="Li Z."/>
            <person name="Zhang Y."/>
            <person name="Yin Y."/>
            <person name="Song W."/>
            <person name="Jiang J."/>
            <person name="Jackson S.A."/>
            <person name="Wing R.A."/>
            <person name="Wang J."/>
            <person name="Chen M."/>
        </authorList>
    </citation>
    <scope>NUCLEOTIDE SEQUENCE [LARGE SCALE GENOMIC DNA]</scope>
    <source>
        <strain evidence="1">cv. IRGC 101232</strain>
    </source>
</reference>
<dbReference type="EnsemblPlants" id="OB03G37080.1">
    <property type="protein sequence ID" value="OB03G37080.1"/>
    <property type="gene ID" value="OB03G37080"/>
</dbReference>
<protein>
    <submittedName>
        <fullName evidence="1">Uncharacterized protein</fullName>
    </submittedName>
</protein>
<keyword evidence="2" id="KW-1185">Reference proteome</keyword>
<reference evidence="1" key="2">
    <citation type="submission" date="2013-04" db="UniProtKB">
        <authorList>
            <consortium name="EnsemblPlants"/>
        </authorList>
    </citation>
    <scope>IDENTIFICATION</scope>
</reference>
<sequence>MNWSRTCFFFLRTSPELACDCISELETCEIQRYKHMTSSVMLSTDPFLTYTCTNCIK</sequence>
<accession>J3LRN2</accession>
<proteinExistence type="predicted"/>
<dbReference type="HOGENOM" id="CLU_2999676_0_0_1"/>
<evidence type="ECO:0000313" key="1">
    <source>
        <dbReference type="EnsemblPlants" id="OB03G37080.1"/>
    </source>
</evidence>
<dbReference type="Proteomes" id="UP000006038">
    <property type="component" value="Chromosome 3"/>
</dbReference>
<organism evidence="1">
    <name type="scientific">Oryza brachyantha</name>
    <name type="common">malo sina</name>
    <dbReference type="NCBI Taxonomy" id="4533"/>
    <lineage>
        <taxon>Eukaryota</taxon>
        <taxon>Viridiplantae</taxon>
        <taxon>Streptophyta</taxon>
        <taxon>Embryophyta</taxon>
        <taxon>Tracheophyta</taxon>
        <taxon>Spermatophyta</taxon>
        <taxon>Magnoliopsida</taxon>
        <taxon>Liliopsida</taxon>
        <taxon>Poales</taxon>
        <taxon>Poaceae</taxon>
        <taxon>BOP clade</taxon>
        <taxon>Oryzoideae</taxon>
        <taxon>Oryzeae</taxon>
        <taxon>Oryzinae</taxon>
        <taxon>Oryza</taxon>
    </lineage>
</organism>